<dbReference type="SMART" id="SM00344">
    <property type="entry name" value="HTH_ASNC"/>
    <property type="match status" value="2"/>
</dbReference>
<evidence type="ECO:0000259" key="4">
    <source>
        <dbReference type="Pfam" id="PF01037"/>
    </source>
</evidence>
<dbReference type="InterPro" id="IPR000485">
    <property type="entry name" value="AsnC-type_HTH_dom"/>
</dbReference>
<feature type="domain" description="Transcription regulator AsnC/Lrp ligand binding" evidence="4">
    <location>
        <begin position="246"/>
        <end position="311"/>
    </location>
</feature>
<evidence type="ECO:0000256" key="2">
    <source>
        <dbReference type="ARBA" id="ARBA00023125"/>
    </source>
</evidence>
<proteinExistence type="predicted"/>
<dbReference type="EMBL" id="JAGSHT010000002">
    <property type="protein sequence ID" value="MBZ2194984.1"/>
    <property type="molecule type" value="Genomic_DNA"/>
</dbReference>
<feature type="domain" description="Transcription regulator AsnC/Lrp ligand binding" evidence="4">
    <location>
        <begin position="74"/>
        <end position="141"/>
    </location>
</feature>
<evidence type="ECO:0000259" key="5">
    <source>
        <dbReference type="Pfam" id="PF13404"/>
    </source>
</evidence>
<dbReference type="Gene3D" id="1.10.10.10">
    <property type="entry name" value="Winged helix-like DNA-binding domain superfamily/Winged helix DNA-binding domain"/>
    <property type="match status" value="1"/>
</dbReference>
<keyword evidence="2" id="KW-0238">DNA-binding</keyword>
<dbReference type="PANTHER" id="PTHR30154">
    <property type="entry name" value="LEUCINE-RESPONSIVE REGULATORY PROTEIN"/>
    <property type="match status" value="1"/>
</dbReference>
<dbReference type="PRINTS" id="PR00033">
    <property type="entry name" value="HTHASNC"/>
</dbReference>
<dbReference type="Gene3D" id="3.30.70.920">
    <property type="match status" value="2"/>
</dbReference>
<dbReference type="InterPro" id="IPR036388">
    <property type="entry name" value="WH-like_DNA-bd_sf"/>
</dbReference>
<dbReference type="SUPFAM" id="SSF54909">
    <property type="entry name" value="Dimeric alpha+beta barrel"/>
    <property type="match status" value="2"/>
</dbReference>
<dbReference type="Pfam" id="PF01037">
    <property type="entry name" value="AsnC_trans_reg"/>
    <property type="match status" value="2"/>
</dbReference>
<dbReference type="InterPro" id="IPR019888">
    <property type="entry name" value="Tscrpt_reg_AsnC-like"/>
</dbReference>
<dbReference type="InterPro" id="IPR011008">
    <property type="entry name" value="Dimeric_a/b-barrel"/>
</dbReference>
<keyword evidence="3" id="KW-0804">Transcription</keyword>
<keyword evidence="1" id="KW-0805">Transcription regulation</keyword>
<name>A0ABS7S3R0_9MICO</name>
<dbReference type="InterPro" id="IPR019887">
    <property type="entry name" value="Tscrpt_reg_AsnC/Lrp_C"/>
</dbReference>
<feature type="domain" description="HTH asnC-type" evidence="5">
    <location>
        <begin position="181"/>
        <end position="221"/>
    </location>
</feature>
<dbReference type="SUPFAM" id="SSF46785">
    <property type="entry name" value="Winged helix' DNA-binding domain"/>
    <property type="match status" value="2"/>
</dbReference>
<evidence type="ECO:0000313" key="7">
    <source>
        <dbReference type="Proteomes" id="UP000826651"/>
    </source>
</evidence>
<reference evidence="6 7" key="1">
    <citation type="submission" date="2021-04" db="EMBL/GenBank/DDBJ databases">
        <title>Ruania sp. nov., isolated from sandy soil of mangrove forest.</title>
        <authorList>
            <person name="Ge X."/>
            <person name="Huang R."/>
            <person name="Liu W."/>
        </authorList>
    </citation>
    <scope>NUCLEOTIDE SEQUENCE [LARGE SCALE GENOMIC DNA]</scope>
    <source>
        <strain evidence="6 7">N2-46</strain>
    </source>
</reference>
<dbReference type="InterPro" id="IPR036390">
    <property type="entry name" value="WH_DNA-bd_sf"/>
</dbReference>
<gene>
    <name evidence="6" type="ORF">KCQ71_02370</name>
</gene>
<comment type="caution">
    <text evidence="6">The sequence shown here is derived from an EMBL/GenBank/DDBJ whole genome shotgun (WGS) entry which is preliminary data.</text>
</comment>
<dbReference type="RefSeq" id="WP_223402441.1">
    <property type="nucleotide sequence ID" value="NZ_JAGSHT010000002.1"/>
</dbReference>
<dbReference type="Pfam" id="PF13404">
    <property type="entry name" value="HTH_AsnC-type"/>
    <property type="match status" value="1"/>
</dbReference>
<evidence type="ECO:0000256" key="3">
    <source>
        <dbReference type="ARBA" id="ARBA00023163"/>
    </source>
</evidence>
<accession>A0ABS7S3R0</accession>
<sequence length="337" mass="36212">MTDPVDLQDVEVRIVAALLAHPRARVGAIAEAAGTSAPTVSRRLASLLGPVVRVVGVIDQQRADAGFAVFLRLRCVPGASADVARAVSEWPESGYVSVIGGELDCAAQLHVRSTRHLLEITSDRLRGVRGVIGSSTSKIIRRFSTPHGWTGAVLPERAVAALRSGRLDHWSEDRPRENYRMDELDHAVAAELAEHGRRSWREVASPLGIQPATARRRAEAMMTAGLLRLRTVVQPEVLGQPVVAFIWLRVAPSRLESVGRAVAAHPNVLNIAATTGHTNLCGEVALTSDEALYRFITEDVGQFPGVAAVDVSDGLDVIKRASHVFEPVLAEPTSSGR</sequence>
<evidence type="ECO:0000256" key="1">
    <source>
        <dbReference type="ARBA" id="ARBA00023015"/>
    </source>
</evidence>
<evidence type="ECO:0000313" key="6">
    <source>
        <dbReference type="EMBL" id="MBZ2194984.1"/>
    </source>
</evidence>
<dbReference type="Proteomes" id="UP000826651">
    <property type="component" value="Unassembled WGS sequence"/>
</dbReference>
<keyword evidence="7" id="KW-1185">Reference proteome</keyword>
<organism evidence="6 7">
    <name type="scientific">Occultella gossypii</name>
    <dbReference type="NCBI Taxonomy" id="2800820"/>
    <lineage>
        <taxon>Bacteria</taxon>
        <taxon>Bacillati</taxon>
        <taxon>Actinomycetota</taxon>
        <taxon>Actinomycetes</taxon>
        <taxon>Micrococcales</taxon>
        <taxon>Ruaniaceae</taxon>
        <taxon>Occultella</taxon>
    </lineage>
</organism>
<dbReference type="PANTHER" id="PTHR30154:SF34">
    <property type="entry name" value="TRANSCRIPTIONAL REGULATOR AZLB"/>
    <property type="match status" value="1"/>
</dbReference>
<protein>
    <submittedName>
        <fullName evidence="6">Lrp/AsnC family transcriptional regulator</fullName>
    </submittedName>
</protein>